<name>A0AAD9W9E8_PHOAM</name>
<feature type="compositionally biased region" description="Acidic residues" evidence="7">
    <location>
        <begin position="255"/>
        <end position="280"/>
    </location>
</feature>
<feature type="region of interest" description="Disordered" evidence="7">
    <location>
        <begin position="229"/>
        <end position="285"/>
    </location>
</feature>
<gene>
    <name evidence="9" type="ORF">N8I77_000789</name>
</gene>
<keyword evidence="4" id="KW-0689">Ribosomal protein</keyword>
<evidence type="ECO:0000313" key="9">
    <source>
        <dbReference type="EMBL" id="KAK2613921.1"/>
    </source>
</evidence>
<dbReference type="Pfam" id="PF01479">
    <property type="entry name" value="S4"/>
    <property type="match status" value="1"/>
</dbReference>
<dbReference type="Proteomes" id="UP001265746">
    <property type="component" value="Unassembled WGS sequence"/>
</dbReference>
<dbReference type="GO" id="GO:0019843">
    <property type="term" value="F:rRNA binding"/>
    <property type="evidence" value="ECO:0007669"/>
    <property type="project" value="UniProtKB-KW"/>
</dbReference>
<proteinExistence type="inferred from homology"/>
<evidence type="ECO:0000313" key="10">
    <source>
        <dbReference type="Proteomes" id="UP001265746"/>
    </source>
</evidence>
<dbReference type="PROSITE" id="PS00632">
    <property type="entry name" value="RIBOSOMAL_S4"/>
    <property type="match status" value="1"/>
</dbReference>
<dbReference type="InterPro" id="IPR022801">
    <property type="entry name" value="Ribosomal_uS4"/>
</dbReference>
<dbReference type="SUPFAM" id="SSF55174">
    <property type="entry name" value="Alpha-L RNA-binding motif"/>
    <property type="match status" value="1"/>
</dbReference>
<evidence type="ECO:0000256" key="7">
    <source>
        <dbReference type="SAM" id="MobiDB-lite"/>
    </source>
</evidence>
<dbReference type="PROSITE" id="PS50889">
    <property type="entry name" value="S4"/>
    <property type="match status" value="1"/>
</dbReference>
<evidence type="ECO:0000259" key="8">
    <source>
        <dbReference type="SMART" id="SM00363"/>
    </source>
</evidence>
<dbReference type="Gene3D" id="3.10.290.10">
    <property type="entry name" value="RNA-binding S4 domain"/>
    <property type="match status" value="1"/>
</dbReference>
<evidence type="ECO:0000256" key="5">
    <source>
        <dbReference type="ARBA" id="ARBA00023274"/>
    </source>
</evidence>
<keyword evidence="3 6" id="KW-0694">RNA-binding</keyword>
<keyword evidence="5" id="KW-0687">Ribonucleoprotein</keyword>
<comment type="caution">
    <text evidence="9">The sequence shown here is derived from an EMBL/GenBank/DDBJ whole genome shotgun (WGS) entry which is preliminary data.</text>
</comment>
<dbReference type="SMART" id="SM00363">
    <property type="entry name" value="S4"/>
    <property type="match status" value="1"/>
</dbReference>
<keyword evidence="10" id="KW-1185">Reference proteome</keyword>
<feature type="domain" description="RNA-binding S4" evidence="8">
    <location>
        <begin position="172"/>
        <end position="242"/>
    </location>
</feature>
<dbReference type="EMBL" id="JAUJFL010000001">
    <property type="protein sequence ID" value="KAK2613921.1"/>
    <property type="molecule type" value="Genomic_DNA"/>
</dbReference>
<dbReference type="GO" id="GO:0042274">
    <property type="term" value="P:ribosomal small subunit biogenesis"/>
    <property type="evidence" value="ECO:0007669"/>
    <property type="project" value="TreeGrafter"/>
</dbReference>
<sequence length="528" mass="60197">MKLRRTLKFHSLRRGKVRQTWNKYNLYNLSKVERTIPNYIQRTFFQQKWNAKALTRAYHGEHIKERKWERMFNRRMLSVVNMDPVYMAHNDGSEQAAGRGSGKDKPSFEDVTPWHERGQVTNKRAKAGFPAKPDLDLVELEQSRDISRKETNLQQFKGQTPYMNMAYAPLERRIDVAIFRALFASSTRQARQFVVHGAVKVNGQVMTHPSYLLNPGDMFQINPEFVLLATGKKKPPPPPKVPKKSRKAAASSEEAAGEEEAEGEEAAAEGEGEGEVDEVAPEDRTPDLDALEARLAKNEAYKEGATPAEAQPNTPGNIPRVLRFLSKQAKEILEQQKGDLQVKKKRKFRNFIKMSRAALSKAGRDGGEAEVASDKTVMEEINAMLRDLSVADPTIAQKAEQSGAFTADEVAKATEGPQKEEQEDKKKPAAKARADYVMSREEVSRMNRLVKEWEDNPEDLSKPYLTPWEPRRFMGAFAFIPRYLEVNQNICAAVYLRHPVARQKYAEVPTPFPPHVMQLAFNWYLRRR</sequence>
<reference evidence="9" key="1">
    <citation type="submission" date="2023-06" db="EMBL/GenBank/DDBJ databases">
        <authorList>
            <person name="Noh H."/>
        </authorList>
    </citation>
    <scope>NUCLEOTIDE SEQUENCE</scope>
    <source>
        <strain evidence="9">DUCC20226</strain>
    </source>
</reference>
<evidence type="ECO:0000256" key="6">
    <source>
        <dbReference type="PROSITE-ProRule" id="PRU00182"/>
    </source>
</evidence>
<evidence type="ECO:0000256" key="4">
    <source>
        <dbReference type="ARBA" id="ARBA00022980"/>
    </source>
</evidence>
<evidence type="ECO:0000256" key="1">
    <source>
        <dbReference type="ARBA" id="ARBA00007465"/>
    </source>
</evidence>
<dbReference type="InterPro" id="IPR036986">
    <property type="entry name" value="S4_RNA-bd_sf"/>
</dbReference>
<evidence type="ECO:0000256" key="2">
    <source>
        <dbReference type="ARBA" id="ARBA00022730"/>
    </source>
</evidence>
<dbReference type="GO" id="GO:0003735">
    <property type="term" value="F:structural constituent of ribosome"/>
    <property type="evidence" value="ECO:0007669"/>
    <property type="project" value="TreeGrafter"/>
</dbReference>
<dbReference type="AlphaFoldDB" id="A0AAD9W9E8"/>
<dbReference type="InterPro" id="IPR002942">
    <property type="entry name" value="S4_RNA-bd"/>
</dbReference>
<comment type="similarity">
    <text evidence="1">Belongs to the universal ribosomal protein uS4 family.</text>
</comment>
<dbReference type="GO" id="GO:0005763">
    <property type="term" value="C:mitochondrial small ribosomal subunit"/>
    <property type="evidence" value="ECO:0007669"/>
    <property type="project" value="TreeGrafter"/>
</dbReference>
<dbReference type="PANTHER" id="PTHR11831:SF4">
    <property type="entry name" value="SMALL RIBOSOMAL SUBUNIT PROTEIN US4M"/>
    <property type="match status" value="1"/>
</dbReference>
<accession>A0AAD9W9E8</accession>
<dbReference type="InterPro" id="IPR018079">
    <property type="entry name" value="Ribosomal_uS4_CS"/>
</dbReference>
<feature type="compositionally biased region" description="Basic and acidic residues" evidence="7">
    <location>
        <begin position="101"/>
        <end position="111"/>
    </location>
</feature>
<dbReference type="CDD" id="cd00165">
    <property type="entry name" value="S4"/>
    <property type="match status" value="1"/>
</dbReference>
<feature type="compositionally biased region" description="Basic residues" evidence="7">
    <location>
        <begin position="231"/>
        <end position="247"/>
    </location>
</feature>
<evidence type="ECO:0000256" key="3">
    <source>
        <dbReference type="ARBA" id="ARBA00022884"/>
    </source>
</evidence>
<feature type="region of interest" description="Disordered" evidence="7">
    <location>
        <begin position="400"/>
        <end position="432"/>
    </location>
</feature>
<feature type="compositionally biased region" description="Basic and acidic residues" evidence="7">
    <location>
        <begin position="409"/>
        <end position="432"/>
    </location>
</feature>
<feature type="region of interest" description="Disordered" evidence="7">
    <location>
        <begin position="90"/>
        <end position="111"/>
    </location>
</feature>
<keyword evidence="2 6" id="KW-0699">rRNA-binding</keyword>
<organism evidence="9 10">
    <name type="scientific">Phomopsis amygdali</name>
    <name type="common">Fusicoccum amygdali</name>
    <dbReference type="NCBI Taxonomy" id="1214568"/>
    <lineage>
        <taxon>Eukaryota</taxon>
        <taxon>Fungi</taxon>
        <taxon>Dikarya</taxon>
        <taxon>Ascomycota</taxon>
        <taxon>Pezizomycotina</taxon>
        <taxon>Sordariomycetes</taxon>
        <taxon>Sordariomycetidae</taxon>
        <taxon>Diaporthales</taxon>
        <taxon>Diaporthaceae</taxon>
        <taxon>Diaporthe</taxon>
    </lineage>
</organism>
<protein>
    <recommendedName>
        <fullName evidence="8">RNA-binding S4 domain-containing protein</fullName>
    </recommendedName>
</protein>
<dbReference type="PANTHER" id="PTHR11831">
    <property type="entry name" value="30S 40S RIBOSOMAL PROTEIN"/>
    <property type="match status" value="1"/>
</dbReference>